<dbReference type="InterPro" id="IPR051261">
    <property type="entry name" value="NLR"/>
</dbReference>
<dbReference type="InterPro" id="IPR041267">
    <property type="entry name" value="NLRP_HD2"/>
</dbReference>
<sequence length="1358" mass="151530">MEKRVKIQQEASLKGQSSFHHERPPSPVPTCVSMKSDWSEDRIIYFKQDDGTSSFHHERPPSPVPTCVSMKSDWSEDRMIYFKQDDVTDGTRGQMEGCKPASDQITQGDLKHIFQVLEEKIITFVKNELRRFRNIVSPDYQETFEGKQWDESDAREGTLKIALHFLRNMKEKHIADKLQENEKDVVCQTELKRNLMNKYQSVFEGIPKQGSCALLEKIYTEVYITEGGSGKVNEEHEVRQIESISKRPAGQETSIKCRDIFKPLPGQDKPIRSVITKGVAGIGKTVSVQKYILDWAEGKENQDVHFIFPLPFRELNPMKDKPLSFIKLLHHFFSEMKQLTFPTQGKYKVLFIFDGLDECRLQLDFQKNSVLTEVTEVTSLDILLTNLIKGNLLPSALLWITSRPAAANQIPPQNVDRVTEVQGFSNPQKEEYFRRRICDQTLASKVFAHIRSSKSLHIMCHIPVFCWIAATVLEFLLKTEGHKKVPKTLTEMYTYFLVFQTKQRSLKLEGSYDTDPQWNRASLLALGKLAYDQLQRGNLIFYENDLKESGIDVKEAAVHSGICTQIFREESGLHQEKLYCFVHLSIQEYLAALYVMLMFITERMDLMTQKQATRTIISRPAHKSMATLQKSAVDKALEHEDGRFDLFLRFLLGLSLESNQRLLHGLLQKVQDESRQEIPSYIKTKIREIPSSERVINLFHCLNEINDHSLVEEVQSFLSAGTLSAAKLSSTQWSALVFVLLTSEEKLDVFDLKKYIRSDECLLRLLPVVEESQKALLNSCRLTERSCAGLASVLNKASSKLKHLDLSDNSIGDTGVQHLCSGWGDPSCALEKLGLSDCSITEKGYASLASALRLNPKYLRELDLRGNDPGKSGVKLLLDLKDDPQCTLTNVQFLKSSAAEEACAAVASAVGSNPLLMTELDLSGRIPGALGVTQLCALLQDPHCTLHTLRLSDCSITEKGYASLASALRLNPKYLRELDLRGNDPGKSGVKLLLDLKDDPQCTLTNVQFLKSSAAEEACAAVASAVGSNPLLMTKLDLSGRIPGALGVTQLCALLQDPHCTLHTLRLQNCSIGEEGFRALASALRSNPSHMRLLWLGENNAGDSGVKHLSSLLEDPNCKLEELGLQNCSIGEEGFRALASALRSNPSHMRLLWLGENNAGDSGVKHLSSLLEDPNCKLVALDLQNCSIGEEGFRALASALKSNPSHMRELWLSGNKAGDSVVKHLSSVLEDPNCKLEKLRLQNCSIGEEGFRTLTSALRSNPSHMRGLWLSGNKAGDSGVKYLSSLLEDPNCKLDTLELQSCSITDEGFRALASALRSNPSAPRELHLEGNQPGPSAQQLFSELQKHPNCKHLKIYGP</sequence>
<evidence type="ECO:0000256" key="6">
    <source>
        <dbReference type="ARBA" id="ARBA00022840"/>
    </source>
</evidence>
<dbReference type="InterPro" id="IPR007111">
    <property type="entry name" value="NACHT_NTPase"/>
</dbReference>
<dbReference type="Gene3D" id="3.40.50.300">
    <property type="entry name" value="P-loop containing nucleotide triphosphate hydrolases"/>
    <property type="match status" value="1"/>
</dbReference>
<dbReference type="Pfam" id="PF13516">
    <property type="entry name" value="LRR_6"/>
    <property type="match status" value="4"/>
</dbReference>
<dbReference type="Pfam" id="PF05729">
    <property type="entry name" value="NACHT"/>
    <property type="match status" value="1"/>
</dbReference>
<dbReference type="PROSITE" id="PS51450">
    <property type="entry name" value="LRR"/>
    <property type="match status" value="1"/>
</dbReference>
<keyword evidence="2" id="KW-0963">Cytoplasm</keyword>
<dbReference type="InterPro" id="IPR027417">
    <property type="entry name" value="P-loop_NTPase"/>
</dbReference>
<name>A0AAV6FI54_9TELE</name>
<keyword evidence="6" id="KW-0067">ATP-binding</keyword>
<evidence type="ECO:0000256" key="2">
    <source>
        <dbReference type="ARBA" id="ARBA00022490"/>
    </source>
</evidence>
<evidence type="ECO:0000256" key="7">
    <source>
        <dbReference type="SAM" id="MobiDB-lite"/>
    </source>
</evidence>
<dbReference type="GO" id="GO:0005524">
    <property type="term" value="F:ATP binding"/>
    <property type="evidence" value="ECO:0007669"/>
    <property type="project" value="UniProtKB-KW"/>
</dbReference>
<comment type="caution">
    <text evidence="9">The sequence shown here is derived from an EMBL/GenBank/DDBJ whole genome shotgun (WGS) entry which is preliminary data.</text>
</comment>
<feature type="compositionally biased region" description="Polar residues" evidence="7">
    <location>
        <begin position="9"/>
        <end position="18"/>
    </location>
</feature>
<dbReference type="Gene3D" id="3.80.10.10">
    <property type="entry name" value="Ribonuclease Inhibitor"/>
    <property type="match status" value="4"/>
</dbReference>
<dbReference type="FunFam" id="3.40.50.300:FF:001524">
    <property type="entry name" value="Si:dkey-126g1.7"/>
    <property type="match status" value="1"/>
</dbReference>
<dbReference type="InterPro" id="IPR041075">
    <property type="entry name" value="NOD1/2_WH"/>
</dbReference>
<keyword evidence="5" id="KW-0547">Nucleotide-binding</keyword>
<protein>
    <recommendedName>
        <fullName evidence="8">NACHT domain-containing protein</fullName>
    </recommendedName>
</protein>
<evidence type="ECO:0000256" key="1">
    <source>
        <dbReference type="ARBA" id="ARBA00004496"/>
    </source>
</evidence>
<feature type="region of interest" description="Disordered" evidence="7">
    <location>
        <begin position="1"/>
        <end position="30"/>
    </location>
</feature>
<evidence type="ECO:0000313" key="9">
    <source>
        <dbReference type="EMBL" id="KAG5261362.1"/>
    </source>
</evidence>
<keyword evidence="10" id="KW-1185">Reference proteome</keyword>
<dbReference type="InterPro" id="IPR001611">
    <property type="entry name" value="Leu-rich_rpt"/>
</dbReference>
<organism evidence="9 10">
    <name type="scientific">Alosa alosa</name>
    <name type="common">allis shad</name>
    <dbReference type="NCBI Taxonomy" id="278164"/>
    <lineage>
        <taxon>Eukaryota</taxon>
        <taxon>Metazoa</taxon>
        <taxon>Chordata</taxon>
        <taxon>Craniata</taxon>
        <taxon>Vertebrata</taxon>
        <taxon>Euteleostomi</taxon>
        <taxon>Actinopterygii</taxon>
        <taxon>Neopterygii</taxon>
        <taxon>Teleostei</taxon>
        <taxon>Clupei</taxon>
        <taxon>Clupeiformes</taxon>
        <taxon>Clupeoidei</taxon>
        <taxon>Clupeidae</taxon>
        <taxon>Alosa</taxon>
    </lineage>
</organism>
<dbReference type="SMART" id="SM00367">
    <property type="entry name" value="LRR_CC"/>
    <property type="match status" value="5"/>
</dbReference>
<dbReference type="Pfam" id="PF14484">
    <property type="entry name" value="FISNA"/>
    <property type="match status" value="1"/>
</dbReference>
<dbReference type="SUPFAM" id="SSF52047">
    <property type="entry name" value="RNI-like"/>
    <property type="match status" value="2"/>
</dbReference>
<evidence type="ECO:0000256" key="4">
    <source>
        <dbReference type="ARBA" id="ARBA00022737"/>
    </source>
</evidence>
<evidence type="ECO:0000256" key="3">
    <source>
        <dbReference type="ARBA" id="ARBA00022614"/>
    </source>
</evidence>
<gene>
    <name evidence="9" type="ORF">AALO_G00303570</name>
</gene>
<dbReference type="SMART" id="SM01288">
    <property type="entry name" value="FISNA"/>
    <property type="match status" value="1"/>
</dbReference>
<dbReference type="Proteomes" id="UP000823561">
    <property type="component" value="Chromosome 24"/>
</dbReference>
<evidence type="ECO:0000313" key="10">
    <source>
        <dbReference type="Proteomes" id="UP000823561"/>
    </source>
</evidence>
<dbReference type="InterPro" id="IPR029495">
    <property type="entry name" value="NACHT-assoc"/>
</dbReference>
<keyword evidence="3" id="KW-0433">Leucine-rich repeat</keyword>
<dbReference type="InterPro" id="IPR032675">
    <property type="entry name" value="LRR_dom_sf"/>
</dbReference>
<dbReference type="InterPro" id="IPR006553">
    <property type="entry name" value="Leu-rich_rpt_Cys-con_subtyp"/>
</dbReference>
<dbReference type="FunFam" id="3.80.10.10:FF:000100">
    <property type="entry name" value="Si:dkey-11n14.1"/>
    <property type="match status" value="1"/>
</dbReference>
<dbReference type="GO" id="GO:0005737">
    <property type="term" value="C:cytoplasm"/>
    <property type="evidence" value="ECO:0007669"/>
    <property type="project" value="UniProtKB-SubCell"/>
</dbReference>
<dbReference type="PROSITE" id="PS50837">
    <property type="entry name" value="NACHT"/>
    <property type="match status" value="1"/>
</dbReference>
<dbReference type="Pfam" id="PF17779">
    <property type="entry name" value="WHD_NOD2"/>
    <property type="match status" value="1"/>
</dbReference>
<dbReference type="PANTHER" id="PTHR24106">
    <property type="entry name" value="NACHT, LRR AND CARD DOMAINS-CONTAINING"/>
    <property type="match status" value="1"/>
</dbReference>
<feature type="domain" description="NACHT" evidence="8">
    <location>
        <begin position="272"/>
        <end position="406"/>
    </location>
</feature>
<accession>A0AAV6FI54</accession>
<dbReference type="SMART" id="SM00368">
    <property type="entry name" value="LRR_RI"/>
    <property type="match status" value="15"/>
</dbReference>
<proteinExistence type="predicted"/>
<dbReference type="Pfam" id="PF17776">
    <property type="entry name" value="NLRC4_HD2"/>
    <property type="match status" value="1"/>
</dbReference>
<comment type="subcellular location">
    <subcellularLocation>
        <location evidence="1">Cytoplasm</location>
    </subcellularLocation>
</comment>
<reference evidence="9" key="1">
    <citation type="submission" date="2020-10" db="EMBL/GenBank/DDBJ databases">
        <title>Chromosome-scale genome assembly of the Allis shad, Alosa alosa.</title>
        <authorList>
            <person name="Margot Z."/>
            <person name="Christophe K."/>
            <person name="Cabau C."/>
            <person name="Louis A."/>
            <person name="Berthelot C."/>
            <person name="Parey E."/>
            <person name="Roest Crollius H."/>
            <person name="Montfort J."/>
            <person name="Robinson-Rechavi M."/>
            <person name="Bucao C."/>
            <person name="Bouchez O."/>
            <person name="Gislard M."/>
            <person name="Lluch J."/>
            <person name="Milhes M."/>
            <person name="Lampietro C."/>
            <person name="Lopez Roques C."/>
            <person name="Donnadieu C."/>
            <person name="Braasch I."/>
            <person name="Desvignes T."/>
            <person name="Postlethwait J."/>
            <person name="Bobe J."/>
            <person name="Guiguen Y."/>
        </authorList>
    </citation>
    <scope>NUCLEOTIDE SEQUENCE</scope>
    <source>
        <strain evidence="9">M-15738</strain>
        <tissue evidence="9">Blood</tissue>
    </source>
</reference>
<evidence type="ECO:0000256" key="5">
    <source>
        <dbReference type="ARBA" id="ARBA00022741"/>
    </source>
</evidence>
<dbReference type="EMBL" id="JADWDJ010000024">
    <property type="protein sequence ID" value="KAG5261362.1"/>
    <property type="molecule type" value="Genomic_DNA"/>
</dbReference>
<evidence type="ECO:0000259" key="8">
    <source>
        <dbReference type="PROSITE" id="PS50837"/>
    </source>
</evidence>
<keyword evidence="4" id="KW-0677">Repeat</keyword>
<dbReference type="SUPFAM" id="SSF52540">
    <property type="entry name" value="P-loop containing nucleoside triphosphate hydrolases"/>
    <property type="match status" value="1"/>
</dbReference>